<gene>
    <name evidence="1" type="ORF">DPMN_122779</name>
</gene>
<keyword evidence="2" id="KW-1185">Reference proteome</keyword>
<reference evidence="1" key="1">
    <citation type="journal article" date="2019" name="bioRxiv">
        <title>The Genome of the Zebra Mussel, Dreissena polymorpha: A Resource for Invasive Species Research.</title>
        <authorList>
            <person name="McCartney M.A."/>
            <person name="Auch B."/>
            <person name="Kono T."/>
            <person name="Mallez S."/>
            <person name="Zhang Y."/>
            <person name="Obille A."/>
            <person name="Becker A."/>
            <person name="Abrahante J.E."/>
            <person name="Garbe J."/>
            <person name="Badalamenti J.P."/>
            <person name="Herman A."/>
            <person name="Mangelson H."/>
            <person name="Liachko I."/>
            <person name="Sullivan S."/>
            <person name="Sone E.D."/>
            <person name="Koren S."/>
            <person name="Silverstein K.A.T."/>
            <person name="Beckman K.B."/>
            <person name="Gohl D.M."/>
        </authorList>
    </citation>
    <scope>NUCLEOTIDE SEQUENCE</scope>
    <source>
        <strain evidence="1">Duluth1</strain>
        <tissue evidence="1">Whole animal</tissue>
    </source>
</reference>
<reference evidence="1" key="2">
    <citation type="submission" date="2020-11" db="EMBL/GenBank/DDBJ databases">
        <authorList>
            <person name="McCartney M.A."/>
            <person name="Auch B."/>
            <person name="Kono T."/>
            <person name="Mallez S."/>
            <person name="Becker A."/>
            <person name="Gohl D.M."/>
            <person name="Silverstein K.A.T."/>
            <person name="Koren S."/>
            <person name="Bechman K.B."/>
            <person name="Herman A."/>
            <person name="Abrahante J.E."/>
            <person name="Garbe J."/>
        </authorList>
    </citation>
    <scope>NUCLEOTIDE SEQUENCE</scope>
    <source>
        <strain evidence="1">Duluth1</strain>
        <tissue evidence="1">Whole animal</tissue>
    </source>
</reference>
<comment type="caution">
    <text evidence="1">The sequence shown here is derived from an EMBL/GenBank/DDBJ whole genome shotgun (WGS) entry which is preliminary data.</text>
</comment>
<evidence type="ECO:0000313" key="2">
    <source>
        <dbReference type="Proteomes" id="UP000828390"/>
    </source>
</evidence>
<dbReference type="EMBL" id="JAIWYP010000005">
    <property type="protein sequence ID" value="KAH3821023.1"/>
    <property type="molecule type" value="Genomic_DNA"/>
</dbReference>
<proteinExistence type="predicted"/>
<sequence>MSAVKRDVNKKKKLVYRRTHGCTHQDRIMLYKRLPGDAVPATNHRQSQQFSVK</sequence>
<dbReference type="AlphaFoldDB" id="A0A9D4GSH9"/>
<protein>
    <submittedName>
        <fullName evidence="1">Uncharacterized protein</fullName>
    </submittedName>
</protein>
<evidence type="ECO:0000313" key="1">
    <source>
        <dbReference type="EMBL" id="KAH3821023.1"/>
    </source>
</evidence>
<organism evidence="1 2">
    <name type="scientific">Dreissena polymorpha</name>
    <name type="common">Zebra mussel</name>
    <name type="synonym">Mytilus polymorpha</name>
    <dbReference type="NCBI Taxonomy" id="45954"/>
    <lineage>
        <taxon>Eukaryota</taxon>
        <taxon>Metazoa</taxon>
        <taxon>Spiralia</taxon>
        <taxon>Lophotrochozoa</taxon>
        <taxon>Mollusca</taxon>
        <taxon>Bivalvia</taxon>
        <taxon>Autobranchia</taxon>
        <taxon>Heteroconchia</taxon>
        <taxon>Euheterodonta</taxon>
        <taxon>Imparidentia</taxon>
        <taxon>Neoheterodontei</taxon>
        <taxon>Myida</taxon>
        <taxon>Dreissenoidea</taxon>
        <taxon>Dreissenidae</taxon>
        <taxon>Dreissena</taxon>
    </lineage>
</organism>
<accession>A0A9D4GSH9</accession>
<name>A0A9D4GSH9_DREPO</name>
<dbReference type="Proteomes" id="UP000828390">
    <property type="component" value="Unassembled WGS sequence"/>
</dbReference>